<dbReference type="Gene3D" id="1.10.150.130">
    <property type="match status" value="1"/>
</dbReference>
<keyword evidence="1" id="KW-0238">DNA-binding</keyword>
<evidence type="ECO:0000256" key="1">
    <source>
        <dbReference type="ARBA" id="ARBA00023125"/>
    </source>
</evidence>
<name>T0ZF56_9ZZZZ</name>
<dbReference type="AlphaFoldDB" id="T0ZF56"/>
<evidence type="ECO:0008006" key="3">
    <source>
        <dbReference type="Google" id="ProtNLM"/>
    </source>
</evidence>
<protein>
    <recommendedName>
        <fullName evidence="3">Core-binding (CB) domain-containing protein</fullName>
    </recommendedName>
</protein>
<dbReference type="InterPro" id="IPR011010">
    <property type="entry name" value="DNA_brk_join_enz"/>
</dbReference>
<comment type="caution">
    <text evidence="2">The sequence shown here is derived from an EMBL/GenBank/DDBJ whole genome shotgun (WGS) entry which is preliminary data.</text>
</comment>
<dbReference type="EMBL" id="AUZX01015999">
    <property type="protein sequence ID" value="EQD27509.1"/>
    <property type="molecule type" value="Genomic_DNA"/>
</dbReference>
<dbReference type="GO" id="GO:0003677">
    <property type="term" value="F:DNA binding"/>
    <property type="evidence" value="ECO:0007669"/>
    <property type="project" value="UniProtKB-KW"/>
</dbReference>
<organism evidence="2">
    <name type="scientific">mine drainage metagenome</name>
    <dbReference type="NCBI Taxonomy" id="410659"/>
    <lineage>
        <taxon>unclassified sequences</taxon>
        <taxon>metagenomes</taxon>
        <taxon>ecological metagenomes</taxon>
    </lineage>
</organism>
<proteinExistence type="predicted"/>
<reference evidence="2" key="2">
    <citation type="journal article" date="2014" name="ISME J.">
        <title>Microbial stratification in low pH oxic and suboxic macroscopic growths along an acid mine drainage.</title>
        <authorList>
            <person name="Mendez-Garcia C."/>
            <person name="Mesa V."/>
            <person name="Sprenger R.R."/>
            <person name="Richter M."/>
            <person name="Diez M.S."/>
            <person name="Solano J."/>
            <person name="Bargiela R."/>
            <person name="Golyshina O.V."/>
            <person name="Manteca A."/>
            <person name="Ramos J.L."/>
            <person name="Gallego J.R."/>
            <person name="Llorente I."/>
            <person name="Martins Dos Santos V.A."/>
            <person name="Jensen O.N."/>
            <person name="Pelaez A.I."/>
            <person name="Sanchez J."/>
            <person name="Ferrer M."/>
        </authorList>
    </citation>
    <scope>NUCLEOTIDE SEQUENCE</scope>
</reference>
<dbReference type="SUPFAM" id="SSF56349">
    <property type="entry name" value="DNA breaking-rejoining enzymes"/>
    <property type="match status" value="1"/>
</dbReference>
<sequence length="78" mass="8806">MKAEEVTRAQVRELLEIIARRAPIESNRTLALVRKVFAFALERDVVALNPCIGISRWASRKRGSVRYRAPTSCAHSGR</sequence>
<accession>T0ZF56</accession>
<evidence type="ECO:0000313" key="2">
    <source>
        <dbReference type="EMBL" id="EQD27509.1"/>
    </source>
</evidence>
<gene>
    <name evidence="2" type="ORF">B1A_21642</name>
</gene>
<dbReference type="InterPro" id="IPR010998">
    <property type="entry name" value="Integrase_recombinase_N"/>
</dbReference>
<reference evidence="2" key="1">
    <citation type="submission" date="2013-08" db="EMBL/GenBank/DDBJ databases">
        <authorList>
            <person name="Mendez C."/>
            <person name="Richter M."/>
            <person name="Ferrer M."/>
            <person name="Sanchez J."/>
        </authorList>
    </citation>
    <scope>NUCLEOTIDE SEQUENCE</scope>
</reference>